<dbReference type="OrthoDB" id="361039at2759"/>
<dbReference type="FunCoup" id="L7K062">
    <property type="interactions" value="139"/>
</dbReference>
<keyword evidence="7" id="KW-0396">Initiation factor</keyword>
<dbReference type="InterPro" id="IPR046344">
    <property type="entry name" value="TAF6_C_sf"/>
</dbReference>
<dbReference type="Proteomes" id="UP000011185">
    <property type="component" value="Unassembled WGS sequence"/>
</dbReference>
<evidence type="ECO:0000256" key="5">
    <source>
        <dbReference type="ARBA" id="ARBA00023242"/>
    </source>
</evidence>
<dbReference type="Pfam" id="PF02969">
    <property type="entry name" value="TAF"/>
    <property type="match status" value="1"/>
</dbReference>
<keyword evidence="7" id="KW-0648">Protein biosynthesis</keyword>
<dbReference type="InterPro" id="IPR016024">
    <property type="entry name" value="ARM-type_fold"/>
</dbReference>
<dbReference type="GO" id="GO:0051123">
    <property type="term" value="P:RNA polymerase II preinitiation complex assembly"/>
    <property type="evidence" value="ECO:0007669"/>
    <property type="project" value="EnsemblFungi"/>
</dbReference>
<sequence>VNYSIYCKTCRFYYARKTPLKNYPMLFNKDSFLAYAQAKGLEIEDEAVSILAQDVEYRVKELCQEAAKFMLFSKRTKLSIDDVNNALVTRNVDPIFGYDPKDNLIFKNDIVKSAIFYVPDEEVDLEDFLNQPLPKMPLKPKITSHWLAIEGVQPQIPQNPIIMEKPSLKQDPLVTYTEESELKQTTKHVISKELQLYYEKILSFLEDNEKITLAIECLKTESGIQQLIPYLIQNINEKILKNMESDLLSNFILFYHSLLQNEHIFIDPYLHQIIPSLLTCIIGKRVKNVDIRKLAAETIKYVYDKYAITYDTLGPRIIKTLTKVWLDKDKSEDAHYSALFTLSILSRNVVSSVILKEKDGYVEMAKELGYERVLQLLSDILAKNQTNVV</sequence>
<keyword evidence="4" id="KW-0804">Transcription</keyword>
<accession>L7K062</accession>
<evidence type="ECO:0000313" key="7">
    <source>
        <dbReference type="EMBL" id="ELQ76716.1"/>
    </source>
</evidence>
<protein>
    <submittedName>
        <fullName evidence="7">Transcription initiation factor TFIID, subunit TAF6</fullName>
    </submittedName>
</protein>
<gene>
    <name evidence="7" type="ORF">THOM_0437</name>
</gene>
<keyword evidence="5" id="KW-0539">Nucleus</keyword>
<dbReference type="EMBL" id="JH993832">
    <property type="protein sequence ID" value="ELQ76716.1"/>
    <property type="molecule type" value="Genomic_DNA"/>
</dbReference>
<feature type="non-terminal residue" evidence="7">
    <location>
        <position position="1"/>
    </location>
</feature>
<comment type="subcellular location">
    <subcellularLocation>
        <location evidence="1">Nucleus</location>
    </subcellularLocation>
</comment>
<dbReference type="HOGENOM" id="CLU_021711_3_1_1"/>
<dbReference type="OMA" id="YFVQFIA"/>
<dbReference type="GO" id="GO:0005829">
    <property type="term" value="C:cytosol"/>
    <property type="evidence" value="ECO:0007669"/>
    <property type="project" value="EnsemblFungi"/>
</dbReference>
<dbReference type="AlphaFoldDB" id="L7K062"/>
<dbReference type="SUPFAM" id="SSF47113">
    <property type="entry name" value="Histone-fold"/>
    <property type="match status" value="1"/>
</dbReference>
<dbReference type="InterPro" id="IPR004823">
    <property type="entry name" value="TAF_TATA-bd_Histone-like_dom"/>
</dbReference>
<dbReference type="CDD" id="cd08050">
    <property type="entry name" value="TAF6C"/>
    <property type="match status" value="1"/>
</dbReference>
<dbReference type="GO" id="GO:0046695">
    <property type="term" value="C:SLIK (SAGA-like) complex"/>
    <property type="evidence" value="ECO:0007669"/>
    <property type="project" value="EnsemblFungi"/>
</dbReference>
<dbReference type="PANTHER" id="PTHR10221:SF9">
    <property type="entry name" value="TRANSCRIPTION INITIATION FACTOR TFIID SUBUNIT 6"/>
    <property type="match status" value="1"/>
</dbReference>
<keyword evidence="3" id="KW-0805">Transcription regulation</keyword>
<dbReference type="Pfam" id="PF07571">
    <property type="entry name" value="TAF6_C"/>
    <property type="match status" value="1"/>
</dbReference>
<evidence type="ECO:0000256" key="3">
    <source>
        <dbReference type="ARBA" id="ARBA00023015"/>
    </source>
</evidence>
<evidence type="ECO:0000259" key="6">
    <source>
        <dbReference type="SMART" id="SM00803"/>
    </source>
</evidence>
<dbReference type="InterPro" id="IPR037796">
    <property type="entry name" value="TAF6"/>
</dbReference>
<dbReference type="STRING" id="72359.L7K062"/>
<dbReference type="CDD" id="cd22931">
    <property type="entry name" value="HFD_TAF6"/>
    <property type="match status" value="1"/>
</dbReference>
<dbReference type="SMART" id="SM00803">
    <property type="entry name" value="TAF"/>
    <property type="match status" value="1"/>
</dbReference>
<dbReference type="InParanoid" id="L7K062"/>
<evidence type="ECO:0000256" key="1">
    <source>
        <dbReference type="ARBA" id="ARBA00004123"/>
    </source>
</evidence>
<dbReference type="Gene3D" id="1.10.20.10">
    <property type="entry name" value="Histone, subunit A"/>
    <property type="match status" value="1"/>
</dbReference>
<dbReference type="GO" id="GO:2000144">
    <property type="term" value="P:positive regulation of DNA-templated transcription initiation"/>
    <property type="evidence" value="ECO:0007669"/>
    <property type="project" value="EnsemblFungi"/>
</dbReference>
<dbReference type="Gene3D" id="1.25.40.770">
    <property type="entry name" value="TAF6, C-terminal HEAT repeat domain"/>
    <property type="match status" value="1"/>
</dbReference>
<dbReference type="InterPro" id="IPR011442">
    <property type="entry name" value="TAF6_C"/>
</dbReference>
<dbReference type="VEuPathDB" id="MicrosporidiaDB:THOM_0437"/>
<dbReference type="GO" id="GO:0003682">
    <property type="term" value="F:chromatin binding"/>
    <property type="evidence" value="ECO:0007669"/>
    <property type="project" value="EnsemblFungi"/>
</dbReference>
<dbReference type="GO" id="GO:0000124">
    <property type="term" value="C:SAGA complex"/>
    <property type="evidence" value="ECO:0007669"/>
    <property type="project" value="EnsemblFungi"/>
</dbReference>
<keyword evidence="8" id="KW-1185">Reference proteome</keyword>
<organism evidence="7 8">
    <name type="scientific">Trachipleistophora hominis</name>
    <name type="common">Microsporidian parasite</name>
    <dbReference type="NCBI Taxonomy" id="72359"/>
    <lineage>
        <taxon>Eukaryota</taxon>
        <taxon>Fungi</taxon>
        <taxon>Fungi incertae sedis</taxon>
        <taxon>Microsporidia</taxon>
        <taxon>Pleistophoridae</taxon>
        <taxon>Trachipleistophora</taxon>
    </lineage>
</organism>
<evidence type="ECO:0000256" key="4">
    <source>
        <dbReference type="ARBA" id="ARBA00023163"/>
    </source>
</evidence>
<dbReference type="InterPro" id="IPR009072">
    <property type="entry name" value="Histone-fold"/>
</dbReference>
<dbReference type="SUPFAM" id="SSF48371">
    <property type="entry name" value="ARM repeat"/>
    <property type="match status" value="1"/>
</dbReference>
<evidence type="ECO:0000313" key="8">
    <source>
        <dbReference type="Proteomes" id="UP000011185"/>
    </source>
</evidence>
<dbReference type="GO" id="GO:0003743">
    <property type="term" value="F:translation initiation factor activity"/>
    <property type="evidence" value="ECO:0007669"/>
    <property type="project" value="UniProtKB-KW"/>
</dbReference>
<dbReference type="GO" id="GO:0016251">
    <property type="term" value="F:RNA polymerase II general transcription initiation factor activity"/>
    <property type="evidence" value="ECO:0007669"/>
    <property type="project" value="InterPro"/>
</dbReference>
<name>L7K062_TRAHO</name>
<dbReference type="GO" id="GO:0045944">
    <property type="term" value="P:positive regulation of transcription by RNA polymerase II"/>
    <property type="evidence" value="ECO:0007669"/>
    <property type="project" value="EnsemblFungi"/>
</dbReference>
<dbReference type="GO" id="GO:0061629">
    <property type="term" value="F:RNA polymerase II-specific DNA-binding transcription factor binding"/>
    <property type="evidence" value="ECO:0007669"/>
    <property type="project" value="EnsemblFungi"/>
</dbReference>
<dbReference type="GO" id="GO:0006325">
    <property type="term" value="P:chromatin organization"/>
    <property type="evidence" value="ECO:0007669"/>
    <property type="project" value="EnsemblFungi"/>
</dbReference>
<reference evidence="7 8" key="1">
    <citation type="journal article" date="2012" name="PLoS Pathog.">
        <title>The genome of the obligate intracellular parasite Trachipleistophora hominis: new insights into microsporidian genome dynamics and reductive evolution.</title>
        <authorList>
            <person name="Heinz E."/>
            <person name="Williams T.A."/>
            <person name="Nakjang S."/>
            <person name="Noel C.J."/>
            <person name="Swan D.C."/>
            <person name="Goldberg A.V."/>
            <person name="Harris S.R."/>
            <person name="Weinmaier T."/>
            <person name="Markert S."/>
            <person name="Becher D."/>
            <person name="Bernhardt J."/>
            <person name="Dagan T."/>
            <person name="Hacker C."/>
            <person name="Lucocq J.M."/>
            <person name="Schweder T."/>
            <person name="Rattei T."/>
            <person name="Hall N."/>
            <person name="Hirt R.P."/>
            <person name="Embley T.M."/>
        </authorList>
    </citation>
    <scope>NUCLEOTIDE SEQUENCE [LARGE SCALE GENOMIC DNA]</scope>
</reference>
<proteinExistence type="inferred from homology"/>
<dbReference type="GO" id="GO:0005669">
    <property type="term" value="C:transcription factor TFIID complex"/>
    <property type="evidence" value="ECO:0007669"/>
    <property type="project" value="EnsemblFungi"/>
</dbReference>
<dbReference type="GO" id="GO:0003713">
    <property type="term" value="F:transcription coactivator activity"/>
    <property type="evidence" value="ECO:0007669"/>
    <property type="project" value="TreeGrafter"/>
</dbReference>
<dbReference type="PANTHER" id="PTHR10221">
    <property type="entry name" value="TRANSCRIPTION INITIATION FACTOR TFIID SUBUNIT 6"/>
    <property type="match status" value="1"/>
</dbReference>
<dbReference type="GO" id="GO:0046982">
    <property type="term" value="F:protein heterodimerization activity"/>
    <property type="evidence" value="ECO:0007669"/>
    <property type="project" value="InterPro"/>
</dbReference>
<comment type="similarity">
    <text evidence="2">Belongs to the TAF6 family.</text>
</comment>
<dbReference type="GO" id="GO:0042802">
    <property type="term" value="F:identical protein binding"/>
    <property type="evidence" value="ECO:0007669"/>
    <property type="project" value="EnsemblFungi"/>
</dbReference>
<feature type="domain" description="TATA box binding protein associated factor (TAF) histone-like fold" evidence="6">
    <location>
        <begin position="25"/>
        <end position="90"/>
    </location>
</feature>
<evidence type="ECO:0000256" key="2">
    <source>
        <dbReference type="ARBA" id="ARBA00007688"/>
    </source>
</evidence>